<dbReference type="Proteomes" id="UP000440367">
    <property type="component" value="Unassembled WGS sequence"/>
</dbReference>
<dbReference type="Proteomes" id="UP000437068">
    <property type="component" value="Unassembled WGS sequence"/>
</dbReference>
<feature type="chain" id="PRO_5036379472" evidence="1">
    <location>
        <begin position="22"/>
        <end position="61"/>
    </location>
</feature>
<evidence type="ECO:0000313" key="2">
    <source>
        <dbReference type="EMBL" id="KAE8948545.1"/>
    </source>
</evidence>
<evidence type="ECO:0000313" key="14">
    <source>
        <dbReference type="Proteomes" id="UP000437068"/>
    </source>
</evidence>
<dbReference type="Proteomes" id="UP000441208">
    <property type="component" value="Unassembled WGS sequence"/>
</dbReference>
<evidence type="ECO:0000313" key="3">
    <source>
        <dbReference type="EMBL" id="KAE9028551.1"/>
    </source>
</evidence>
<dbReference type="Proteomes" id="UP000488956">
    <property type="component" value="Unassembled WGS sequence"/>
</dbReference>
<organism evidence="2 12">
    <name type="scientific">Phytophthora fragariae</name>
    <dbReference type="NCBI Taxonomy" id="53985"/>
    <lineage>
        <taxon>Eukaryota</taxon>
        <taxon>Sar</taxon>
        <taxon>Stramenopiles</taxon>
        <taxon>Oomycota</taxon>
        <taxon>Peronosporomycetes</taxon>
        <taxon>Peronosporales</taxon>
        <taxon>Peronosporaceae</taxon>
        <taxon>Phytophthora</taxon>
    </lineage>
</organism>
<evidence type="ECO:0000313" key="16">
    <source>
        <dbReference type="Proteomes" id="UP000440732"/>
    </source>
</evidence>
<evidence type="ECO:0000313" key="5">
    <source>
        <dbReference type="EMBL" id="KAE9138144.1"/>
    </source>
</evidence>
<dbReference type="EMBL" id="QXFW01000042">
    <property type="protein sequence ID" value="KAE9028551.1"/>
    <property type="molecule type" value="Genomic_DNA"/>
</dbReference>
<evidence type="ECO:0000313" key="17">
    <source>
        <dbReference type="Proteomes" id="UP000441208"/>
    </source>
</evidence>
<evidence type="ECO:0000313" key="18">
    <source>
        <dbReference type="Proteomes" id="UP000460718"/>
    </source>
</evidence>
<evidence type="ECO:0000313" key="6">
    <source>
        <dbReference type="EMBL" id="KAE9153822.1"/>
    </source>
</evidence>
<dbReference type="Proteomes" id="UP000433483">
    <property type="component" value="Unassembled WGS sequence"/>
</dbReference>
<reference evidence="12 13" key="1">
    <citation type="submission" date="2018-08" db="EMBL/GenBank/DDBJ databases">
        <title>Genomic investigation of the strawberry pathogen Phytophthora fragariae indicates pathogenicity is determined by transcriptional variation in three key races.</title>
        <authorList>
            <person name="Adams T.M."/>
            <person name="Armitage A.D."/>
            <person name="Sobczyk M.K."/>
            <person name="Bates H.J."/>
            <person name="Dunwell J.M."/>
            <person name="Nellist C.F."/>
            <person name="Harrison R.J."/>
        </authorList>
    </citation>
    <scope>NUCLEOTIDE SEQUENCE [LARGE SCALE GENOMIC DNA]</scope>
    <source>
        <strain evidence="10 14">A4</strain>
        <strain evidence="9 15">BC-1</strain>
        <strain evidence="8 19">BC-23</strain>
        <strain evidence="7 13">NOV-27</strain>
        <strain evidence="6 16">NOV-5</strain>
        <strain evidence="5 17">NOV-71</strain>
        <strain evidence="11 20">NOV-77</strain>
        <strain evidence="2 12">NOV-9</strain>
        <strain evidence="4 21">ONT-3</strain>
        <strain evidence="3 18">SCRP245</strain>
    </source>
</reference>
<dbReference type="EMBL" id="QXGA01000056">
    <property type="protein sequence ID" value="KAE9153822.1"/>
    <property type="molecule type" value="Genomic_DNA"/>
</dbReference>
<accession>A0A6A3FQY4</accession>
<proteinExistence type="predicted"/>
<dbReference type="Proteomes" id="UP000476176">
    <property type="component" value="Unassembled WGS sequence"/>
</dbReference>
<evidence type="ECO:0000313" key="10">
    <source>
        <dbReference type="EMBL" id="KAE9327458.1"/>
    </source>
</evidence>
<evidence type="ECO:0000313" key="7">
    <source>
        <dbReference type="EMBL" id="KAE9234231.1"/>
    </source>
</evidence>
<dbReference type="EMBL" id="QXFX01000044">
    <property type="protein sequence ID" value="KAE9136384.1"/>
    <property type="molecule type" value="Genomic_DNA"/>
</dbReference>
<evidence type="ECO:0000313" key="11">
    <source>
        <dbReference type="EMBL" id="KAE9361215.1"/>
    </source>
</evidence>
<dbReference type="Proteomes" id="UP000440732">
    <property type="component" value="Unassembled WGS sequence"/>
</dbReference>
<dbReference type="Proteomes" id="UP000486351">
    <property type="component" value="Unassembled WGS sequence"/>
</dbReference>
<dbReference type="EMBL" id="QXGE01000050">
    <property type="protein sequence ID" value="KAE9327458.1"/>
    <property type="molecule type" value="Genomic_DNA"/>
</dbReference>
<sequence length="61" mass="6561">MTLQSSFTVFISMLQVCNLEAANISNSPGGVMPLLIEARYSSSRMPSKSCSPAMNFVNTVT</sequence>
<name>A0A6A3FQY4_9STRA</name>
<evidence type="ECO:0000313" key="8">
    <source>
        <dbReference type="EMBL" id="KAE9252942.1"/>
    </source>
</evidence>
<dbReference type="EMBL" id="QXGB01000050">
    <property type="protein sequence ID" value="KAE9234231.1"/>
    <property type="molecule type" value="Genomic_DNA"/>
</dbReference>
<gene>
    <name evidence="10" type="ORF">PF001_g1909</name>
    <name evidence="9" type="ORF">PF002_g894</name>
    <name evidence="8" type="ORF">PF004_g1739</name>
    <name evidence="7" type="ORF">PF005_g1984</name>
    <name evidence="6" type="ORF">PF006_g2075</name>
    <name evidence="5" type="ORF">PF007_g1519</name>
    <name evidence="11" type="ORF">PF008_g1252</name>
    <name evidence="2" type="ORF">PF009_g1871</name>
    <name evidence="4" type="ORF">PF010_g1704</name>
    <name evidence="3" type="ORF">PF011_g1505</name>
</gene>
<dbReference type="AlphaFoldDB" id="A0A6A3FQY4"/>
<evidence type="ECO:0000313" key="9">
    <source>
        <dbReference type="EMBL" id="KAE9257574.1"/>
    </source>
</evidence>
<dbReference type="EMBL" id="QXFY01000030">
    <property type="protein sequence ID" value="KAE9361215.1"/>
    <property type="molecule type" value="Genomic_DNA"/>
</dbReference>
<evidence type="ECO:0000313" key="21">
    <source>
        <dbReference type="Proteomes" id="UP000488956"/>
    </source>
</evidence>
<evidence type="ECO:0000313" key="19">
    <source>
        <dbReference type="Proteomes" id="UP000476176"/>
    </source>
</evidence>
<protein>
    <submittedName>
        <fullName evidence="2">Uncharacterized protein</fullName>
    </submittedName>
</protein>
<evidence type="ECO:0000313" key="4">
    <source>
        <dbReference type="EMBL" id="KAE9136384.1"/>
    </source>
</evidence>
<evidence type="ECO:0000256" key="1">
    <source>
        <dbReference type="SAM" id="SignalP"/>
    </source>
</evidence>
<keyword evidence="13" id="KW-1185">Reference proteome</keyword>
<dbReference type="Proteomes" id="UP000460718">
    <property type="component" value="Unassembled WGS sequence"/>
</dbReference>
<dbReference type="EMBL" id="QXGC01000045">
    <property type="protein sequence ID" value="KAE9252942.1"/>
    <property type="molecule type" value="Genomic_DNA"/>
</dbReference>
<dbReference type="EMBL" id="QXGF01000046">
    <property type="protein sequence ID" value="KAE8948545.1"/>
    <property type="molecule type" value="Genomic_DNA"/>
</dbReference>
<feature type="signal peptide" evidence="1">
    <location>
        <begin position="1"/>
        <end position="21"/>
    </location>
</feature>
<evidence type="ECO:0000313" key="13">
    <source>
        <dbReference type="Proteomes" id="UP000433483"/>
    </source>
</evidence>
<dbReference type="OrthoDB" id="10323666at2759"/>
<evidence type="ECO:0000313" key="15">
    <source>
        <dbReference type="Proteomes" id="UP000440367"/>
    </source>
</evidence>
<dbReference type="EMBL" id="QXFZ01000037">
    <property type="protein sequence ID" value="KAE9138144.1"/>
    <property type="molecule type" value="Genomic_DNA"/>
</dbReference>
<dbReference type="Proteomes" id="UP000429523">
    <property type="component" value="Unassembled WGS sequence"/>
</dbReference>
<keyword evidence="1" id="KW-0732">Signal</keyword>
<evidence type="ECO:0000313" key="20">
    <source>
        <dbReference type="Proteomes" id="UP000486351"/>
    </source>
</evidence>
<comment type="caution">
    <text evidence="2">The sequence shown here is derived from an EMBL/GenBank/DDBJ whole genome shotgun (WGS) entry which is preliminary data.</text>
</comment>
<evidence type="ECO:0000313" key="12">
    <source>
        <dbReference type="Proteomes" id="UP000429523"/>
    </source>
</evidence>
<dbReference type="EMBL" id="QXGD01000020">
    <property type="protein sequence ID" value="KAE9257574.1"/>
    <property type="molecule type" value="Genomic_DNA"/>
</dbReference>